<keyword evidence="2" id="KW-0064">Aspartyl protease</keyword>
<dbReference type="Pfam" id="PF00692">
    <property type="entry name" value="dUTPase"/>
    <property type="match status" value="1"/>
</dbReference>
<evidence type="ECO:0000256" key="1">
    <source>
        <dbReference type="ARBA" id="ARBA00022670"/>
    </source>
</evidence>
<dbReference type="Proteomes" id="UP000659062">
    <property type="component" value="Unassembled WGS sequence"/>
</dbReference>
<evidence type="ECO:0000259" key="3">
    <source>
        <dbReference type="PROSITE" id="PS50175"/>
    </source>
</evidence>
<dbReference type="SUPFAM" id="SSF51283">
    <property type="entry name" value="dUTPase-like"/>
    <property type="match status" value="1"/>
</dbReference>
<comment type="caution">
    <text evidence="4">The sequence shown here is derived from an EMBL/GenBank/DDBJ whole genome shotgun (WGS) entry which is preliminary data.</text>
</comment>
<feature type="domain" description="Peptidase A2" evidence="3">
    <location>
        <begin position="151"/>
        <end position="165"/>
    </location>
</feature>
<dbReference type="PANTHER" id="PTHR19422">
    <property type="entry name" value="GAG RETROVIRAL POLYPROTEIN"/>
    <property type="match status" value="1"/>
</dbReference>
<evidence type="ECO:0000313" key="4">
    <source>
        <dbReference type="EMBL" id="NXD44689.1"/>
    </source>
</evidence>
<dbReference type="GO" id="GO:0004190">
    <property type="term" value="F:aspartic-type endopeptidase activity"/>
    <property type="evidence" value="ECO:0007669"/>
    <property type="project" value="UniProtKB-KW"/>
</dbReference>
<dbReference type="AlphaFoldDB" id="A0A851VZ22"/>
<feature type="non-terminal residue" evidence="4">
    <location>
        <position position="165"/>
    </location>
</feature>
<dbReference type="PROSITE" id="PS50175">
    <property type="entry name" value="ASP_PROT_RETROV"/>
    <property type="match status" value="1"/>
</dbReference>
<keyword evidence="2" id="KW-0378">Hydrolase</keyword>
<reference evidence="4" key="1">
    <citation type="submission" date="2019-09" db="EMBL/GenBank/DDBJ databases">
        <title>Bird 10,000 Genomes (B10K) Project - Family phase.</title>
        <authorList>
            <person name="Zhang G."/>
        </authorList>
    </citation>
    <scope>NUCLEOTIDE SEQUENCE</scope>
    <source>
        <strain evidence="4">OUT-0061</strain>
        <tissue evidence="4">Blood</tissue>
    </source>
</reference>
<protein>
    <submittedName>
        <fullName evidence="4">POK9 protein</fullName>
    </submittedName>
</protein>
<dbReference type="OrthoDB" id="9900537at2759"/>
<keyword evidence="5" id="KW-1185">Reference proteome</keyword>
<keyword evidence="1" id="KW-0645">Protease</keyword>
<evidence type="ECO:0000313" key="5">
    <source>
        <dbReference type="Proteomes" id="UP000659062"/>
    </source>
</evidence>
<gene>
    <name evidence="4" type="primary">Ervk9_2</name>
    <name evidence="4" type="ORF">COPSEC_R01160</name>
</gene>
<dbReference type="EMBL" id="WBNE01000178">
    <property type="protein sequence ID" value="NXD44689.1"/>
    <property type="molecule type" value="Genomic_DNA"/>
</dbReference>
<organism evidence="4 5">
    <name type="scientific">Copsychus sechellarum</name>
    <dbReference type="NCBI Taxonomy" id="797021"/>
    <lineage>
        <taxon>Eukaryota</taxon>
        <taxon>Metazoa</taxon>
        <taxon>Chordata</taxon>
        <taxon>Craniata</taxon>
        <taxon>Vertebrata</taxon>
        <taxon>Euteleostomi</taxon>
        <taxon>Archelosauria</taxon>
        <taxon>Archosauria</taxon>
        <taxon>Dinosauria</taxon>
        <taxon>Saurischia</taxon>
        <taxon>Theropoda</taxon>
        <taxon>Coelurosauria</taxon>
        <taxon>Aves</taxon>
        <taxon>Neognathae</taxon>
        <taxon>Neoaves</taxon>
        <taxon>Telluraves</taxon>
        <taxon>Australaves</taxon>
        <taxon>Passeriformes</taxon>
        <taxon>Muscicapidae</taxon>
        <taxon>Copsychus</taxon>
    </lineage>
</organism>
<evidence type="ECO:0000256" key="2">
    <source>
        <dbReference type="ARBA" id="ARBA00022750"/>
    </source>
</evidence>
<accession>A0A851VZ22</accession>
<feature type="non-terminal residue" evidence="4">
    <location>
        <position position="1"/>
    </location>
</feature>
<dbReference type="InterPro" id="IPR036157">
    <property type="entry name" value="dUTPase-like_sf"/>
</dbReference>
<dbReference type="PANTHER" id="PTHR19422:SF123">
    <property type="entry name" value="RT1 CLASS I, LOCUS CE15"/>
    <property type="match status" value="1"/>
</dbReference>
<name>A0A851VZ22_9PASS</name>
<dbReference type="InterPro" id="IPR001995">
    <property type="entry name" value="Peptidase_A2_cat"/>
</dbReference>
<dbReference type="InterPro" id="IPR051592">
    <property type="entry name" value="HERV-K_Pro_peptidase_A2"/>
</dbReference>
<proteinExistence type="predicted"/>
<dbReference type="InterPro" id="IPR029054">
    <property type="entry name" value="dUTPase-like"/>
</dbReference>
<sequence length="165" mass="17656">GGSAGVDLAVAGTITISDEQVHIVDSQTSGPLGHGLAALLLGRSNMSKRGIFILPGVVNADYTGIIKIMIKVFIPPVTIPEGSKVAQLIPFLLQVPKSRQVERRDRGFGSTGDKLVLLTQKITLQRPKVQVTIRNESGEDLTQLLNLKDPIIMLLDIGSDVTIIP</sequence>
<dbReference type="GO" id="GO:0006508">
    <property type="term" value="P:proteolysis"/>
    <property type="evidence" value="ECO:0007669"/>
    <property type="project" value="UniProtKB-KW"/>
</dbReference>
<dbReference type="Gene3D" id="2.70.40.10">
    <property type="match status" value="1"/>
</dbReference>